<evidence type="ECO:0000313" key="3">
    <source>
        <dbReference type="Proteomes" id="UP000007374"/>
    </source>
</evidence>
<dbReference type="Proteomes" id="UP000007374">
    <property type="component" value="Unassembled WGS sequence"/>
</dbReference>
<keyword evidence="3" id="KW-1185">Reference proteome</keyword>
<organism evidence="2 3">
    <name type="scientific">Nitratireductor indicus C115</name>
    <dbReference type="NCBI Taxonomy" id="1231190"/>
    <lineage>
        <taxon>Bacteria</taxon>
        <taxon>Pseudomonadati</taxon>
        <taxon>Pseudomonadota</taxon>
        <taxon>Alphaproteobacteria</taxon>
        <taxon>Hyphomicrobiales</taxon>
        <taxon>Phyllobacteriaceae</taxon>
        <taxon>Nitratireductor</taxon>
    </lineage>
</organism>
<reference evidence="2 3" key="1">
    <citation type="journal article" date="2012" name="J. Bacteriol.">
        <title>Genome Sequence of Nitratireductor indicus Type Strain C115.</title>
        <authorList>
            <person name="Lai Q."/>
            <person name="Li G."/>
            <person name="Yu Z."/>
            <person name="Shao Z."/>
        </authorList>
    </citation>
    <scope>NUCLEOTIDE SEQUENCE [LARGE SCALE GENOMIC DNA]</scope>
    <source>
        <strain evidence="2 3">C115</strain>
    </source>
</reference>
<comment type="caution">
    <text evidence="2">The sequence shown here is derived from an EMBL/GenBank/DDBJ whole genome shotgun (WGS) entry which is preliminary data.</text>
</comment>
<name>K2PSJ3_9HYPH</name>
<dbReference type="EMBL" id="AMSI01000002">
    <property type="protein sequence ID" value="EKF44042.1"/>
    <property type="molecule type" value="Genomic_DNA"/>
</dbReference>
<dbReference type="AlphaFoldDB" id="K2PSJ3"/>
<proteinExistence type="predicted"/>
<protein>
    <submittedName>
        <fullName evidence="2">Uncharacterized protein</fullName>
    </submittedName>
</protein>
<evidence type="ECO:0000256" key="1">
    <source>
        <dbReference type="SAM" id="MobiDB-lite"/>
    </source>
</evidence>
<dbReference type="STRING" id="721133.SAMN05216176_101411"/>
<feature type="region of interest" description="Disordered" evidence="1">
    <location>
        <begin position="1"/>
        <end position="23"/>
    </location>
</feature>
<accession>K2PSJ3</accession>
<gene>
    <name evidence="2" type="ORF">NA8A_04500</name>
</gene>
<sequence>MVADVSGKRLDSKLSGGSPGRATVSTNAGEFYLLVKAPKAFDKAPSGVGRAEFATEYNASGSTNLRGIPGTAKSRLKPGESNVTVDLKAVLQDGAFPHGAYRAETIIVCE</sequence>
<feature type="compositionally biased region" description="Basic and acidic residues" evidence="1">
    <location>
        <begin position="1"/>
        <end position="12"/>
    </location>
</feature>
<dbReference type="PATRIC" id="fig|1231190.3.peg.941"/>
<evidence type="ECO:0000313" key="2">
    <source>
        <dbReference type="EMBL" id="EKF44042.1"/>
    </source>
</evidence>